<keyword evidence="1" id="KW-0472">Membrane</keyword>
<dbReference type="Proteomes" id="UP000267430">
    <property type="component" value="Unassembled WGS sequence"/>
</dbReference>
<feature type="transmembrane region" description="Helical" evidence="1">
    <location>
        <begin position="171"/>
        <end position="197"/>
    </location>
</feature>
<feature type="transmembrane region" description="Helical" evidence="1">
    <location>
        <begin position="109"/>
        <end position="133"/>
    </location>
</feature>
<dbReference type="Pfam" id="PF06161">
    <property type="entry name" value="DUF975"/>
    <property type="match status" value="1"/>
</dbReference>
<sequence>MSISQIKKQARTSLKGQWGVAVLLTFILFLLTTILPSLVEIIISGGFTNWSSQTQIPIAADILNIVITIALIPLSTSAYWFYLTLSRLEGPQISQVFAIYKDGRTSFKVIGASILVAIFVFLWSLLLIIPGIIKSLSYSQTFFLLRDHPEFTVLEAITESKNRMKGYKWKFFLMNLSFIGWGILCVITLGIGILWLAPYIATSMATFYNELIYTNDDTDNEENDL</sequence>
<dbReference type="OrthoDB" id="9784844at2"/>
<keyword evidence="3" id="KW-1185">Reference proteome</keyword>
<comment type="caution">
    <text evidence="2">The sequence shown here is derived from an EMBL/GenBank/DDBJ whole genome shotgun (WGS) entry which is preliminary data.</text>
</comment>
<protein>
    <submittedName>
        <fullName evidence="2">DUF975 family protein</fullName>
    </submittedName>
</protein>
<dbReference type="AlphaFoldDB" id="A0A433HWZ3"/>
<evidence type="ECO:0000313" key="2">
    <source>
        <dbReference type="EMBL" id="RUQ32853.1"/>
    </source>
</evidence>
<feature type="transmembrane region" description="Helical" evidence="1">
    <location>
        <begin position="20"/>
        <end position="42"/>
    </location>
</feature>
<reference evidence="2 3" key="1">
    <citation type="submission" date="2018-12" db="EMBL/GenBank/DDBJ databases">
        <title>Bacillus chawlae sp. nov., Bacillus glennii sp. nov., and Bacillus saganii sp. nov. Isolated from the Vehicle Assembly Building at Kennedy Space Center where the Viking Spacecraft were Assembled.</title>
        <authorList>
            <person name="Seuylemezian A."/>
            <person name="Vaishampayan P."/>
        </authorList>
    </citation>
    <scope>NUCLEOTIDE SEQUENCE [LARGE SCALE GENOMIC DNA]</scope>
    <source>
        <strain evidence="2 3">L5</strain>
    </source>
</reference>
<organism evidence="2 3">
    <name type="scientific">Peribacillus cavernae</name>
    <dbReference type="NCBI Taxonomy" id="1674310"/>
    <lineage>
        <taxon>Bacteria</taxon>
        <taxon>Bacillati</taxon>
        <taxon>Bacillota</taxon>
        <taxon>Bacilli</taxon>
        <taxon>Bacillales</taxon>
        <taxon>Bacillaceae</taxon>
        <taxon>Peribacillus</taxon>
    </lineage>
</organism>
<dbReference type="PANTHER" id="PTHR40076">
    <property type="entry name" value="MEMBRANE PROTEIN-RELATED"/>
    <property type="match status" value="1"/>
</dbReference>
<keyword evidence="1" id="KW-1133">Transmembrane helix</keyword>
<proteinExistence type="predicted"/>
<feature type="transmembrane region" description="Helical" evidence="1">
    <location>
        <begin position="62"/>
        <end position="82"/>
    </location>
</feature>
<accession>A0A433HWZ3</accession>
<name>A0A433HWZ3_9BACI</name>
<evidence type="ECO:0000256" key="1">
    <source>
        <dbReference type="SAM" id="Phobius"/>
    </source>
</evidence>
<keyword evidence="1" id="KW-0812">Transmembrane</keyword>
<dbReference type="PANTHER" id="PTHR40076:SF1">
    <property type="entry name" value="MEMBRANE PROTEIN"/>
    <property type="match status" value="1"/>
</dbReference>
<gene>
    <name evidence="2" type="ORF">ELQ35_00260</name>
</gene>
<dbReference type="InterPro" id="IPR010380">
    <property type="entry name" value="DUF975"/>
</dbReference>
<dbReference type="EMBL" id="RYZZ01000001">
    <property type="protein sequence ID" value="RUQ32853.1"/>
    <property type="molecule type" value="Genomic_DNA"/>
</dbReference>
<evidence type="ECO:0000313" key="3">
    <source>
        <dbReference type="Proteomes" id="UP000267430"/>
    </source>
</evidence>